<evidence type="ECO:0000313" key="3">
    <source>
        <dbReference type="Proteomes" id="UP001280121"/>
    </source>
</evidence>
<dbReference type="SUPFAM" id="SSF56219">
    <property type="entry name" value="DNase I-like"/>
    <property type="match status" value="1"/>
</dbReference>
<dbReference type="EMBL" id="JANJYI010000002">
    <property type="protein sequence ID" value="KAK2658406.1"/>
    <property type="molecule type" value="Genomic_DNA"/>
</dbReference>
<dbReference type="PANTHER" id="PTHR33710:SF64">
    <property type="entry name" value="ENDONUCLEASE_EXONUCLEASE_PHOSPHATASE DOMAIN-CONTAINING PROTEIN"/>
    <property type="match status" value="1"/>
</dbReference>
<feature type="compositionally biased region" description="Basic and acidic residues" evidence="1">
    <location>
        <begin position="172"/>
        <end position="187"/>
    </location>
</feature>
<sequence length="486" mass="54543">MGAVLRSTLGVLAPLNPFRNARRIGIPLKFDRATLEGDYGHFTRMLIDFDLSKPLPDSIMIEVGDDCLFLTLFFENVPSFCSICCSIGHLADSCHHATRFTMNITFEPNDKIPERGRSKIRQEYRPKHKSRDVPTSRVFETIKSDPLHTEHVDIDVTSYPVIVNMEALIDPPRVEPHLHNPEGKASSDTDSEGIESDFSHPTALEITGVQRGVSWADQSEDSGWKENATIVLSHSQHVTISTTFYGNVHQISFIYANVNYIPRRSLWNSLIDIVGYDIPWLVLRDFNLVLRAHETTGNISTISCDDFRAALTVCDLVDIETKGVFHTRIGRGRLGMVLSRLDRAVCSHSFLTSWSQIACVTLPRSHSDHHPLLVSCSVSVSLGPRPFRFQGMWVSHPSFLNLVRSVWSSSSTGSGIGIIVQKLKLLKKALRKWNWEVFGDITLNVTKTNENMMLIQGRTGSEGFLDDLFRLETAALADLDNALKQQ</sequence>
<feature type="region of interest" description="Disordered" evidence="1">
    <location>
        <begin position="172"/>
        <end position="197"/>
    </location>
</feature>
<protein>
    <recommendedName>
        <fullName evidence="4">Zinc knuckle CX2CX4HX4C domain-containing protein</fullName>
    </recommendedName>
</protein>
<gene>
    <name evidence="2" type="ORF">Ddye_004939</name>
</gene>
<dbReference type="AlphaFoldDB" id="A0AAE0CP84"/>
<evidence type="ECO:0008006" key="4">
    <source>
        <dbReference type="Google" id="ProtNLM"/>
    </source>
</evidence>
<proteinExistence type="predicted"/>
<reference evidence="2" key="1">
    <citation type="journal article" date="2023" name="Plant J.">
        <title>Genome sequences and population genomics provide insights into the demographic history, inbreeding, and mutation load of two 'living fossil' tree species of Dipteronia.</title>
        <authorList>
            <person name="Feng Y."/>
            <person name="Comes H.P."/>
            <person name="Chen J."/>
            <person name="Zhu S."/>
            <person name="Lu R."/>
            <person name="Zhang X."/>
            <person name="Li P."/>
            <person name="Qiu J."/>
            <person name="Olsen K.M."/>
            <person name="Qiu Y."/>
        </authorList>
    </citation>
    <scope>NUCLEOTIDE SEQUENCE</scope>
    <source>
        <strain evidence="2">KIB01</strain>
    </source>
</reference>
<name>A0AAE0CP84_9ROSI</name>
<organism evidence="2 3">
    <name type="scientific">Dipteronia dyeriana</name>
    <dbReference type="NCBI Taxonomy" id="168575"/>
    <lineage>
        <taxon>Eukaryota</taxon>
        <taxon>Viridiplantae</taxon>
        <taxon>Streptophyta</taxon>
        <taxon>Embryophyta</taxon>
        <taxon>Tracheophyta</taxon>
        <taxon>Spermatophyta</taxon>
        <taxon>Magnoliopsida</taxon>
        <taxon>eudicotyledons</taxon>
        <taxon>Gunneridae</taxon>
        <taxon>Pentapetalae</taxon>
        <taxon>rosids</taxon>
        <taxon>malvids</taxon>
        <taxon>Sapindales</taxon>
        <taxon>Sapindaceae</taxon>
        <taxon>Hippocastanoideae</taxon>
        <taxon>Acereae</taxon>
        <taxon>Dipteronia</taxon>
    </lineage>
</organism>
<evidence type="ECO:0000313" key="2">
    <source>
        <dbReference type="EMBL" id="KAK2658406.1"/>
    </source>
</evidence>
<dbReference type="InterPro" id="IPR036691">
    <property type="entry name" value="Endo/exonu/phosph_ase_sf"/>
</dbReference>
<comment type="caution">
    <text evidence="2">The sequence shown here is derived from an EMBL/GenBank/DDBJ whole genome shotgun (WGS) entry which is preliminary data.</text>
</comment>
<accession>A0AAE0CP84</accession>
<keyword evidence="3" id="KW-1185">Reference proteome</keyword>
<evidence type="ECO:0000256" key="1">
    <source>
        <dbReference type="SAM" id="MobiDB-lite"/>
    </source>
</evidence>
<dbReference type="Proteomes" id="UP001280121">
    <property type="component" value="Unassembled WGS sequence"/>
</dbReference>
<dbReference type="Gene3D" id="3.60.10.10">
    <property type="entry name" value="Endonuclease/exonuclease/phosphatase"/>
    <property type="match status" value="1"/>
</dbReference>
<dbReference type="PANTHER" id="PTHR33710">
    <property type="entry name" value="BNAC02G09200D PROTEIN"/>
    <property type="match status" value="1"/>
</dbReference>